<gene>
    <name evidence="2" type="ORF">BOX15_Mlig017149g9</name>
</gene>
<keyword evidence="1" id="KW-1133">Transmembrane helix</keyword>
<sequence>MSRYEVAQLIELLSHLEARVSRLEAHLAVEIARTTSLESGLLTVRGLSGGLGAGGLVFVILGLVLLFVCCRRRRSPLAESTVVTI</sequence>
<keyword evidence="1" id="KW-0812">Transmembrane</keyword>
<keyword evidence="3" id="KW-1185">Reference proteome</keyword>
<accession>A0A267GPN0</accession>
<evidence type="ECO:0000313" key="3">
    <source>
        <dbReference type="Proteomes" id="UP000215902"/>
    </source>
</evidence>
<name>A0A267GPN0_9PLAT</name>
<keyword evidence="1" id="KW-0472">Membrane</keyword>
<feature type="transmembrane region" description="Helical" evidence="1">
    <location>
        <begin position="51"/>
        <end position="70"/>
    </location>
</feature>
<evidence type="ECO:0000313" key="2">
    <source>
        <dbReference type="EMBL" id="PAA87975.1"/>
    </source>
</evidence>
<dbReference type="AlphaFoldDB" id="A0A267GPN0"/>
<organism evidence="2 3">
    <name type="scientific">Macrostomum lignano</name>
    <dbReference type="NCBI Taxonomy" id="282301"/>
    <lineage>
        <taxon>Eukaryota</taxon>
        <taxon>Metazoa</taxon>
        <taxon>Spiralia</taxon>
        <taxon>Lophotrochozoa</taxon>
        <taxon>Platyhelminthes</taxon>
        <taxon>Rhabditophora</taxon>
        <taxon>Macrostomorpha</taxon>
        <taxon>Macrostomida</taxon>
        <taxon>Macrostomidae</taxon>
        <taxon>Macrostomum</taxon>
    </lineage>
</organism>
<dbReference type="Proteomes" id="UP000215902">
    <property type="component" value="Unassembled WGS sequence"/>
</dbReference>
<proteinExistence type="predicted"/>
<reference evidence="2 3" key="1">
    <citation type="submission" date="2017-06" db="EMBL/GenBank/DDBJ databases">
        <title>A platform for efficient transgenesis in Macrostomum lignano, a flatworm model organism for stem cell research.</title>
        <authorList>
            <person name="Berezikov E."/>
        </authorList>
    </citation>
    <scope>NUCLEOTIDE SEQUENCE [LARGE SCALE GENOMIC DNA]</scope>
    <source>
        <strain evidence="2">DV1</strain>
        <tissue evidence="2">Whole organism</tissue>
    </source>
</reference>
<protein>
    <submittedName>
        <fullName evidence="2">Uncharacterized protein</fullName>
    </submittedName>
</protein>
<comment type="caution">
    <text evidence="2">The sequence shown here is derived from an EMBL/GenBank/DDBJ whole genome shotgun (WGS) entry which is preliminary data.</text>
</comment>
<evidence type="ECO:0000256" key="1">
    <source>
        <dbReference type="SAM" id="Phobius"/>
    </source>
</evidence>
<dbReference type="EMBL" id="NIVC01000208">
    <property type="protein sequence ID" value="PAA87975.1"/>
    <property type="molecule type" value="Genomic_DNA"/>
</dbReference>